<evidence type="ECO:0000313" key="7">
    <source>
        <dbReference type="Proteomes" id="UP000282028"/>
    </source>
</evidence>
<dbReference type="PANTHER" id="PTHR30419">
    <property type="entry name" value="HTH-TYPE TRANSCRIPTIONAL REGULATOR YBHD"/>
    <property type="match status" value="1"/>
</dbReference>
<evidence type="ECO:0000256" key="2">
    <source>
        <dbReference type="ARBA" id="ARBA00023015"/>
    </source>
</evidence>
<dbReference type="Gene3D" id="1.10.10.10">
    <property type="entry name" value="Winged helix-like DNA-binding domain superfamily/Winged helix DNA-binding domain"/>
    <property type="match status" value="1"/>
</dbReference>
<feature type="domain" description="HTH lysR-type" evidence="5">
    <location>
        <begin position="10"/>
        <end position="66"/>
    </location>
</feature>
<dbReference type="Proteomes" id="UP000282028">
    <property type="component" value="Unassembled WGS sequence"/>
</dbReference>
<dbReference type="SUPFAM" id="SSF53850">
    <property type="entry name" value="Periplasmic binding protein-like II"/>
    <property type="match status" value="1"/>
</dbReference>
<comment type="similarity">
    <text evidence="1">Belongs to the LysR transcriptional regulatory family.</text>
</comment>
<protein>
    <submittedName>
        <fullName evidence="6">LysR family transcriptional regulator</fullName>
    </submittedName>
</protein>
<evidence type="ECO:0000259" key="5">
    <source>
        <dbReference type="PROSITE" id="PS50931"/>
    </source>
</evidence>
<dbReference type="PRINTS" id="PR00039">
    <property type="entry name" value="HTHLYSR"/>
</dbReference>
<dbReference type="InterPro" id="IPR036388">
    <property type="entry name" value="WH-like_DNA-bd_sf"/>
</dbReference>
<evidence type="ECO:0000313" key="6">
    <source>
        <dbReference type="EMBL" id="RNB71185.1"/>
    </source>
</evidence>
<dbReference type="PROSITE" id="PS50931">
    <property type="entry name" value="HTH_LYSR"/>
    <property type="match status" value="1"/>
</dbReference>
<dbReference type="OrthoDB" id="9803735at2"/>
<dbReference type="FunFam" id="1.10.10.10:FF:000001">
    <property type="entry name" value="LysR family transcriptional regulator"/>
    <property type="match status" value="1"/>
</dbReference>
<dbReference type="InterPro" id="IPR050950">
    <property type="entry name" value="HTH-type_LysR_regulators"/>
</dbReference>
<dbReference type="EMBL" id="RHHR01000029">
    <property type="protein sequence ID" value="RNB71185.1"/>
    <property type="molecule type" value="Genomic_DNA"/>
</dbReference>
<keyword evidence="7" id="KW-1185">Reference proteome</keyword>
<dbReference type="InterPro" id="IPR036390">
    <property type="entry name" value="WH_DNA-bd_sf"/>
</dbReference>
<comment type="caution">
    <text evidence="6">The sequence shown here is derived from an EMBL/GenBank/DDBJ whole genome shotgun (WGS) entry which is preliminary data.</text>
</comment>
<dbReference type="GO" id="GO:0005829">
    <property type="term" value="C:cytosol"/>
    <property type="evidence" value="ECO:0007669"/>
    <property type="project" value="TreeGrafter"/>
</dbReference>
<organism evidence="6 7">
    <name type="scientific">Brevibacillus invocatus</name>
    <dbReference type="NCBI Taxonomy" id="173959"/>
    <lineage>
        <taxon>Bacteria</taxon>
        <taxon>Bacillati</taxon>
        <taxon>Bacillota</taxon>
        <taxon>Bacilli</taxon>
        <taxon>Bacillales</taxon>
        <taxon>Paenibacillaceae</taxon>
        <taxon>Brevibacillus</taxon>
    </lineage>
</organism>
<evidence type="ECO:0000256" key="4">
    <source>
        <dbReference type="ARBA" id="ARBA00023163"/>
    </source>
</evidence>
<accession>A0A3M8C899</accession>
<evidence type="ECO:0000256" key="1">
    <source>
        <dbReference type="ARBA" id="ARBA00009437"/>
    </source>
</evidence>
<gene>
    <name evidence="6" type="ORF">EDM52_16005</name>
</gene>
<dbReference type="GO" id="GO:0003677">
    <property type="term" value="F:DNA binding"/>
    <property type="evidence" value="ECO:0007669"/>
    <property type="project" value="UniProtKB-KW"/>
</dbReference>
<reference evidence="6 7" key="1">
    <citation type="submission" date="2018-10" db="EMBL/GenBank/DDBJ databases">
        <title>Phylogenomics of Brevibacillus.</title>
        <authorList>
            <person name="Dunlap C."/>
        </authorList>
    </citation>
    <scope>NUCLEOTIDE SEQUENCE [LARGE SCALE GENOMIC DNA]</scope>
    <source>
        <strain evidence="6 7">JCM 12215</strain>
    </source>
</reference>
<evidence type="ECO:0000256" key="3">
    <source>
        <dbReference type="ARBA" id="ARBA00023125"/>
    </source>
</evidence>
<sequence length="301" mass="34314">MITVNLLDCKIRDLKILVTVVEERNFTRAGEKLFIAQPSISKSVQRLEEELGVTLFDRRMRDVTLTDAGEIVYEHSKEILAMMKRMQIGIEDLSDSTAGHLKIGLPQIIGTFIFPPIGKAYTERYPGVTLKIEERGGLLTEKLVEKGELDVGFVVFPVDNPLLDTEQIYEDSFVLCVSTNHPLSNRMHIELHEVKDEPFIVFAKTFALYKIVMNACERSGFQPNVLLESTQWDLILELVSVQMGIAILPRVFAHKLKNIEIVSIPITNPVFKWKVGVITSKKYYQSTALRRFLETIRKIYG</sequence>
<dbReference type="Pfam" id="PF03466">
    <property type="entry name" value="LysR_substrate"/>
    <property type="match status" value="1"/>
</dbReference>
<keyword evidence="3" id="KW-0238">DNA-binding</keyword>
<dbReference type="GO" id="GO:0003700">
    <property type="term" value="F:DNA-binding transcription factor activity"/>
    <property type="evidence" value="ECO:0007669"/>
    <property type="project" value="InterPro"/>
</dbReference>
<dbReference type="InterPro" id="IPR000847">
    <property type="entry name" value="LysR_HTH_N"/>
</dbReference>
<dbReference type="AlphaFoldDB" id="A0A3M8C899"/>
<keyword evidence="4" id="KW-0804">Transcription</keyword>
<proteinExistence type="inferred from homology"/>
<dbReference type="Pfam" id="PF00126">
    <property type="entry name" value="HTH_1"/>
    <property type="match status" value="1"/>
</dbReference>
<dbReference type="Gene3D" id="3.40.190.290">
    <property type="match status" value="1"/>
</dbReference>
<name>A0A3M8C899_9BACL</name>
<dbReference type="InterPro" id="IPR005119">
    <property type="entry name" value="LysR_subst-bd"/>
</dbReference>
<dbReference type="PANTHER" id="PTHR30419:SF8">
    <property type="entry name" value="NITROGEN ASSIMILATION TRANSCRIPTIONAL ACTIVATOR-RELATED"/>
    <property type="match status" value="1"/>
</dbReference>
<dbReference type="SUPFAM" id="SSF46785">
    <property type="entry name" value="Winged helix' DNA-binding domain"/>
    <property type="match status" value="1"/>
</dbReference>
<keyword evidence="2" id="KW-0805">Transcription regulation</keyword>